<feature type="active site" description="Charge relay system" evidence="5">
    <location>
        <position position="271"/>
    </location>
</feature>
<evidence type="ECO:0000256" key="3">
    <source>
        <dbReference type="ARBA" id="ARBA00022801"/>
    </source>
</evidence>
<feature type="region of interest" description="Disordered" evidence="6">
    <location>
        <begin position="367"/>
        <end position="391"/>
    </location>
</feature>
<feature type="chain" id="PRO_5010336185" evidence="8">
    <location>
        <begin position="30"/>
        <end position="433"/>
    </location>
</feature>
<evidence type="ECO:0000256" key="5">
    <source>
        <dbReference type="PROSITE-ProRule" id="PRU01240"/>
    </source>
</evidence>
<proteinExistence type="inferred from homology"/>
<keyword evidence="3 5" id="KW-0378">Hydrolase</keyword>
<dbReference type="PANTHER" id="PTHR43399:SF4">
    <property type="entry name" value="CELL WALL-ASSOCIATED PROTEASE"/>
    <property type="match status" value="1"/>
</dbReference>
<reference evidence="10 11" key="1">
    <citation type="submission" date="2016-10" db="EMBL/GenBank/DDBJ databases">
        <authorList>
            <person name="de Groot N.N."/>
        </authorList>
    </citation>
    <scope>NUCLEOTIDE SEQUENCE [LARGE SCALE GENOMIC DNA]</scope>
    <source>
        <strain evidence="10 11">StLB037</strain>
    </source>
</reference>
<dbReference type="PROSITE" id="PS51892">
    <property type="entry name" value="SUBTILASE"/>
    <property type="match status" value="1"/>
</dbReference>
<keyword evidence="8" id="KW-0732">Signal</keyword>
<evidence type="ECO:0000259" key="9">
    <source>
        <dbReference type="Pfam" id="PF00082"/>
    </source>
</evidence>
<keyword evidence="7" id="KW-0812">Transmembrane</keyword>
<dbReference type="Pfam" id="PF00082">
    <property type="entry name" value="Peptidase_S8"/>
    <property type="match status" value="1"/>
</dbReference>
<dbReference type="SUPFAM" id="SSF52743">
    <property type="entry name" value="Subtilisin-like"/>
    <property type="match status" value="1"/>
</dbReference>
<dbReference type="InterPro" id="IPR000209">
    <property type="entry name" value="Peptidase_S8/S53_dom"/>
</dbReference>
<feature type="active site" description="Charge relay system" evidence="5">
    <location>
        <position position="102"/>
    </location>
</feature>
<comment type="similarity">
    <text evidence="1 5">Belongs to the peptidase S8 family.</text>
</comment>
<evidence type="ECO:0000313" key="10">
    <source>
        <dbReference type="EMBL" id="SDO82344.1"/>
    </source>
</evidence>
<feature type="active site" description="Charge relay system" evidence="5">
    <location>
        <position position="62"/>
    </location>
</feature>
<keyword evidence="7" id="KW-1133">Transmembrane helix</keyword>
<feature type="signal peptide" evidence="8">
    <location>
        <begin position="1"/>
        <end position="29"/>
    </location>
</feature>
<dbReference type="InterPro" id="IPR015500">
    <property type="entry name" value="Peptidase_S8_subtilisin-rel"/>
</dbReference>
<evidence type="ECO:0000256" key="4">
    <source>
        <dbReference type="ARBA" id="ARBA00022825"/>
    </source>
</evidence>
<evidence type="ECO:0000256" key="2">
    <source>
        <dbReference type="ARBA" id="ARBA00022670"/>
    </source>
</evidence>
<dbReference type="Gene3D" id="3.40.50.200">
    <property type="entry name" value="Peptidase S8/S53 domain"/>
    <property type="match status" value="1"/>
</dbReference>
<accession>A0A1H0MPS9</accession>
<keyword evidence="2 5" id="KW-0645">Protease</keyword>
<dbReference type="GO" id="GO:0006508">
    <property type="term" value="P:proteolysis"/>
    <property type="evidence" value="ECO:0007669"/>
    <property type="project" value="UniProtKB-KW"/>
</dbReference>
<feature type="transmembrane region" description="Helical" evidence="7">
    <location>
        <begin position="397"/>
        <end position="421"/>
    </location>
</feature>
<name>A0A1H0MPS9_MICTS</name>
<sequence length="433" mass="44416">MRFRRLRNRLAASALAVLLVASGSASASAADEPSSWWYDAYGIGAIHAEGWTGKGVKIAVIDGNINPDLPSFFGRSLAVDARSLCAEYPLPTTTEVTGDSVHGTTLVAQIIGTGDGPGAIRGMAPDADVTFYSYGTKEGEACTASEYADTLSPGALAIQRAVDGGAQIVTTSVLDSPRSGDADVVANAIAKGVILISATSNPTTPKGKGLDGFRGVLNISAVDQAGALQKTADGSPFALAWTTLVAPGVDLPTIGRVGGSWTQSVAASGSSFAAPIVAGMMALTKQKYADATGNQLLQSAIHNTGKDDHELIYDSASGFGYGLAWPAHLLRESPSQYPKENPLLSRGDPQPTDADIEAAAQRGFTYPPAVQADSPQGPAAPRSGDDSPQNASTAMSWLLPIAVAALAVAVLAGAVITLVVVTRTRRNRTGAAR</sequence>
<evidence type="ECO:0000256" key="7">
    <source>
        <dbReference type="SAM" id="Phobius"/>
    </source>
</evidence>
<keyword evidence="7" id="KW-0472">Membrane</keyword>
<dbReference type="GO" id="GO:0004252">
    <property type="term" value="F:serine-type endopeptidase activity"/>
    <property type="evidence" value="ECO:0007669"/>
    <property type="project" value="UniProtKB-UniRule"/>
</dbReference>
<dbReference type="PRINTS" id="PR00723">
    <property type="entry name" value="SUBTILISIN"/>
</dbReference>
<dbReference type="InterPro" id="IPR051048">
    <property type="entry name" value="Peptidase_S8/S53_subtilisin"/>
</dbReference>
<keyword evidence="4 5" id="KW-0720">Serine protease</keyword>
<evidence type="ECO:0000313" key="11">
    <source>
        <dbReference type="Proteomes" id="UP000186456"/>
    </source>
</evidence>
<dbReference type="AlphaFoldDB" id="A0A1H0MPS9"/>
<evidence type="ECO:0000256" key="6">
    <source>
        <dbReference type="SAM" id="MobiDB-lite"/>
    </source>
</evidence>
<evidence type="ECO:0000256" key="8">
    <source>
        <dbReference type="SAM" id="SignalP"/>
    </source>
</evidence>
<dbReference type="PANTHER" id="PTHR43399">
    <property type="entry name" value="SUBTILISIN-RELATED"/>
    <property type="match status" value="1"/>
</dbReference>
<protein>
    <submittedName>
        <fullName evidence="10">Subtilase family protein</fullName>
    </submittedName>
</protein>
<gene>
    <name evidence="10" type="ORF">SAMN04487788_1088</name>
</gene>
<dbReference type="Proteomes" id="UP000186456">
    <property type="component" value="Unassembled WGS sequence"/>
</dbReference>
<dbReference type="InterPro" id="IPR036852">
    <property type="entry name" value="Peptidase_S8/S53_dom_sf"/>
</dbReference>
<evidence type="ECO:0000256" key="1">
    <source>
        <dbReference type="ARBA" id="ARBA00011073"/>
    </source>
</evidence>
<organism evidence="10 11">
    <name type="scientific">Microbacterium testaceum (strain StLB037)</name>
    <dbReference type="NCBI Taxonomy" id="979556"/>
    <lineage>
        <taxon>Bacteria</taxon>
        <taxon>Bacillati</taxon>
        <taxon>Actinomycetota</taxon>
        <taxon>Actinomycetes</taxon>
        <taxon>Micrococcales</taxon>
        <taxon>Microbacteriaceae</taxon>
        <taxon>Microbacterium</taxon>
    </lineage>
</organism>
<feature type="domain" description="Peptidase S8/S53" evidence="9">
    <location>
        <begin position="53"/>
        <end position="320"/>
    </location>
</feature>
<dbReference type="EMBL" id="FNJN01000002">
    <property type="protein sequence ID" value="SDO82344.1"/>
    <property type="molecule type" value="Genomic_DNA"/>
</dbReference>